<dbReference type="AlphaFoldDB" id="A0A834CY32"/>
<feature type="non-terminal residue" evidence="1">
    <location>
        <position position="1"/>
    </location>
</feature>
<organism evidence="1 2">
    <name type="scientific">Juglans regia</name>
    <name type="common">English walnut</name>
    <dbReference type="NCBI Taxonomy" id="51240"/>
    <lineage>
        <taxon>Eukaryota</taxon>
        <taxon>Viridiplantae</taxon>
        <taxon>Streptophyta</taxon>
        <taxon>Embryophyta</taxon>
        <taxon>Tracheophyta</taxon>
        <taxon>Spermatophyta</taxon>
        <taxon>Magnoliopsida</taxon>
        <taxon>eudicotyledons</taxon>
        <taxon>Gunneridae</taxon>
        <taxon>Pentapetalae</taxon>
        <taxon>rosids</taxon>
        <taxon>fabids</taxon>
        <taxon>Fagales</taxon>
        <taxon>Juglandaceae</taxon>
        <taxon>Juglans</taxon>
    </lineage>
</organism>
<dbReference type="Gramene" id="Jr03_06180_p1">
    <property type="protein sequence ID" value="cds.Jr03_06180_p1"/>
    <property type="gene ID" value="Jr03_06180"/>
</dbReference>
<name>A0A834CY32_JUGRE</name>
<evidence type="ECO:0000313" key="2">
    <source>
        <dbReference type="Proteomes" id="UP000619265"/>
    </source>
</evidence>
<evidence type="ECO:0000313" key="1">
    <source>
        <dbReference type="EMBL" id="KAF5474294.1"/>
    </source>
</evidence>
<protein>
    <submittedName>
        <fullName evidence="1">Uncharacterized protein</fullName>
    </submittedName>
</protein>
<dbReference type="Proteomes" id="UP000619265">
    <property type="component" value="Unassembled WGS sequence"/>
</dbReference>
<accession>A0A834CY32</accession>
<comment type="caution">
    <text evidence="1">The sequence shown here is derived from an EMBL/GenBank/DDBJ whole genome shotgun (WGS) entry which is preliminary data.</text>
</comment>
<sequence>SSNVAHLENSMSKWLIRMCIHHSSTWPLHVCSISRCLIQSHGRKRAHSRARWGPVAERPLHLTQLRKTSIVLHKWVLYLLHIERHQVIILIGWKVPNIPAADVLTGETVTRVLESLNQEGVHH</sequence>
<reference evidence="1" key="2">
    <citation type="submission" date="2020-03" db="EMBL/GenBank/DDBJ databases">
        <title>Walnut 2.0.</title>
        <authorList>
            <person name="Marrano A."/>
            <person name="Britton M."/>
            <person name="Zimin A.V."/>
            <person name="Zaini P.A."/>
            <person name="Workman R."/>
            <person name="Puiu D."/>
            <person name="Bianco L."/>
            <person name="Allen B.J."/>
            <person name="Troggio M."/>
            <person name="Leslie C.A."/>
            <person name="Timp W."/>
            <person name="Dendekar A."/>
            <person name="Salzberg S.L."/>
            <person name="Neale D.B."/>
        </authorList>
    </citation>
    <scope>NUCLEOTIDE SEQUENCE</scope>
    <source>
        <tissue evidence="1">Leaves</tissue>
    </source>
</reference>
<reference evidence="1" key="1">
    <citation type="submission" date="2015-10" db="EMBL/GenBank/DDBJ databases">
        <authorList>
            <person name="Martinez-Garcia P.J."/>
            <person name="Crepeau M.W."/>
            <person name="Puiu D."/>
            <person name="Gonzalez-Ibeas D."/>
            <person name="Whalen J."/>
            <person name="Stevens K."/>
            <person name="Paul R."/>
            <person name="Butterfield T."/>
            <person name="Britton M."/>
            <person name="Reagan R."/>
            <person name="Chakraborty S."/>
            <person name="Walawage S.L."/>
            <person name="Vasquez-Gross H.A."/>
            <person name="Cardeno C."/>
            <person name="Famula R."/>
            <person name="Pratt K."/>
            <person name="Kuruganti S."/>
            <person name="Aradhya M.K."/>
            <person name="Leslie C.A."/>
            <person name="Dandekar A.M."/>
            <person name="Salzberg S.L."/>
            <person name="Wegrzyn J.L."/>
            <person name="Langley C.H."/>
            <person name="Neale D.B."/>
        </authorList>
    </citation>
    <scope>NUCLEOTIDE SEQUENCE</scope>
    <source>
        <tissue evidence="1">Leaves</tissue>
    </source>
</reference>
<dbReference type="EMBL" id="LIHL02000003">
    <property type="protein sequence ID" value="KAF5474294.1"/>
    <property type="molecule type" value="Genomic_DNA"/>
</dbReference>
<gene>
    <name evidence="1" type="ORF">F2P56_006207</name>
</gene>
<proteinExistence type="predicted"/>